<comment type="caution">
    <text evidence="7">The sequence shown here is derived from an EMBL/GenBank/DDBJ whole genome shotgun (WGS) entry which is preliminary data.</text>
</comment>
<dbReference type="InterPro" id="IPR013325">
    <property type="entry name" value="RNA_pol_sigma_r2"/>
</dbReference>
<dbReference type="AlphaFoldDB" id="A0A2U2PE98"/>
<dbReference type="Gene3D" id="1.10.1740.10">
    <property type="match status" value="1"/>
</dbReference>
<organism evidence="7 8">
    <name type="scientific">Pararcticibacter amylolyticus</name>
    <dbReference type="NCBI Taxonomy" id="2173175"/>
    <lineage>
        <taxon>Bacteria</taxon>
        <taxon>Pseudomonadati</taxon>
        <taxon>Bacteroidota</taxon>
        <taxon>Sphingobacteriia</taxon>
        <taxon>Sphingobacteriales</taxon>
        <taxon>Sphingobacteriaceae</taxon>
        <taxon>Pararcticibacter</taxon>
    </lineage>
</organism>
<dbReference type="NCBIfam" id="TIGR02985">
    <property type="entry name" value="Sig70_bacteroi1"/>
    <property type="match status" value="1"/>
</dbReference>
<dbReference type="NCBIfam" id="TIGR02937">
    <property type="entry name" value="sigma70-ECF"/>
    <property type="match status" value="1"/>
</dbReference>
<keyword evidence="2" id="KW-0805">Transcription regulation</keyword>
<dbReference type="Pfam" id="PF08281">
    <property type="entry name" value="Sigma70_r4_2"/>
    <property type="match status" value="1"/>
</dbReference>
<evidence type="ECO:0000256" key="2">
    <source>
        <dbReference type="ARBA" id="ARBA00023015"/>
    </source>
</evidence>
<dbReference type="InterPro" id="IPR014284">
    <property type="entry name" value="RNA_pol_sigma-70_dom"/>
</dbReference>
<evidence type="ECO:0000256" key="1">
    <source>
        <dbReference type="ARBA" id="ARBA00010641"/>
    </source>
</evidence>
<evidence type="ECO:0000259" key="5">
    <source>
        <dbReference type="Pfam" id="PF04542"/>
    </source>
</evidence>
<dbReference type="Pfam" id="PF04542">
    <property type="entry name" value="Sigma70_r2"/>
    <property type="match status" value="1"/>
</dbReference>
<dbReference type="SUPFAM" id="SSF88946">
    <property type="entry name" value="Sigma2 domain of RNA polymerase sigma factors"/>
    <property type="match status" value="1"/>
</dbReference>
<dbReference type="RefSeq" id="WP_109416619.1">
    <property type="nucleotide sequence ID" value="NZ_QEAS01000012.1"/>
</dbReference>
<evidence type="ECO:0000313" key="8">
    <source>
        <dbReference type="Proteomes" id="UP000245647"/>
    </source>
</evidence>
<dbReference type="InterPro" id="IPR007627">
    <property type="entry name" value="RNA_pol_sigma70_r2"/>
</dbReference>
<comment type="similarity">
    <text evidence="1">Belongs to the sigma-70 factor family. ECF subfamily.</text>
</comment>
<evidence type="ECO:0000259" key="6">
    <source>
        <dbReference type="Pfam" id="PF08281"/>
    </source>
</evidence>
<dbReference type="InterPro" id="IPR039425">
    <property type="entry name" value="RNA_pol_sigma-70-like"/>
</dbReference>
<dbReference type="Gene3D" id="1.10.10.10">
    <property type="entry name" value="Winged helix-like DNA-binding domain superfamily/Winged helix DNA-binding domain"/>
    <property type="match status" value="1"/>
</dbReference>
<dbReference type="PANTHER" id="PTHR43133">
    <property type="entry name" value="RNA POLYMERASE ECF-TYPE SIGMA FACTO"/>
    <property type="match status" value="1"/>
</dbReference>
<dbReference type="Proteomes" id="UP000245647">
    <property type="component" value="Unassembled WGS sequence"/>
</dbReference>
<reference evidence="7 8" key="1">
    <citation type="submission" date="2018-04" db="EMBL/GenBank/DDBJ databases">
        <title>Pedobacter chongqingensis sp. nov., isolated from a rottenly hemp rope.</title>
        <authorList>
            <person name="Cai Y."/>
        </authorList>
    </citation>
    <scope>NUCLEOTIDE SEQUENCE [LARGE SCALE GENOMIC DNA]</scope>
    <source>
        <strain evidence="7 8">FJ4-8</strain>
    </source>
</reference>
<protein>
    <submittedName>
        <fullName evidence="7">RNA polymerase sigma-70 factor</fullName>
    </submittedName>
</protein>
<dbReference type="InterPro" id="IPR013324">
    <property type="entry name" value="RNA_pol_sigma_r3/r4-like"/>
</dbReference>
<dbReference type="PANTHER" id="PTHR43133:SF46">
    <property type="entry name" value="RNA POLYMERASE SIGMA-70 FACTOR ECF SUBFAMILY"/>
    <property type="match status" value="1"/>
</dbReference>
<accession>A0A2U2PE98</accession>
<gene>
    <name evidence="7" type="ORF">DDR33_14970</name>
</gene>
<dbReference type="InterPro" id="IPR014327">
    <property type="entry name" value="RNA_pol_sigma70_bacteroid"/>
</dbReference>
<proteinExistence type="inferred from homology"/>
<name>A0A2U2PE98_9SPHI</name>
<dbReference type="GO" id="GO:0006352">
    <property type="term" value="P:DNA-templated transcription initiation"/>
    <property type="evidence" value="ECO:0007669"/>
    <property type="project" value="InterPro"/>
</dbReference>
<dbReference type="InterPro" id="IPR013249">
    <property type="entry name" value="RNA_pol_sigma70_r4_t2"/>
</dbReference>
<dbReference type="GO" id="GO:0016987">
    <property type="term" value="F:sigma factor activity"/>
    <property type="evidence" value="ECO:0007669"/>
    <property type="project" value="UniProtKB-KW"/>
</dbReference>
<sequence>MRTIALEDTADPDMAGKIPVNKDTDLNNPKVFESVFRRYYVELSLFANRFLNDLDMSKEVVSDMFTFLWERRKEIRLNESLKAYLYKAVQNRCLNYLKHKKIENEYVNYLYRNNLFDEVRTSLSNSYSQKELAEQIQCAVERLPEKCREVFKLSRHKHFKNEEIARSLNISQKTVERHITIALEKLRQSLKYLLALLLILSEIFL</sequence>
<evidence type="ECO:0000256" key="4">
    <source>
        <dbReference type="ARBA" id="ARBA00023163"/>
    </source>
</evidence>
<dbReference type="InterPro" id="IPR036388">
    <property type="entry name" value="WH-like_DNA-bd_sf"/>
</dbReference>
<keyword evidence="4" id="KW-0804">Transcription</keyword>
<dbReference type="SUPFAM" id="SSF88659">
    <property type="entry name" value="Sigma3 and sigma4 domains of RNA polymerase sigma factors"/>
    <property type="match status" value="1"/>
</dbReference>
<feature type="domain" description="RNA polymerase sigma factor 70 region 4 type 2" evidence="6">
    <location>
        <begin position="134"/>
        <end position="186"/>
    </location>
</feature>
<dbReference type="GO" id="GO:0003677">
    <property type="term" value="F:DNA binding"/>
    <property type="evidence" value="ECO:0007669"/>
    <property type="project" value="InterPro"/>
</dbReference>
<evidence type="ECO:0000256" key="3">
    <source>
        <dbReference type="ARBA" id="ARBA00023082"/>
    </source>
</evidence>
<keyword evidence="8" id="KW-1185">Reference proteome</keyword>
<dbReference type="EMBL" id="QEAS01000012">
    <property type="protein sequence ID" value="PWG79721.1"/>
    <property type="molecule type" value="Genomic_DNA"/>
</dbReference>
<keyword evidence="3" id="KW-0731">Sigma factor</keyword>
<feature type="domain" description="RNA polymerase sigma-70 region 2" evidence="5">
    <location>
        <begin position="36"/>
        <end position="100"/>
    </location>
</feature>
<dbReference type="OrthoDB" id="1100095at2"/>
<evidence type="ECO:0000313" key="7">
    <source>
        <dbReference type="EMBL" id="PWG79721.1"/>
    </source>
</evidence>